<dbReference type="EC" id="1.14.-.-" evidence="1"/>
<protein>
    <submittedName>
        <fullName evidence="1">Probable cytochrome P450</fullName>
        <ecNumber evidence="1">1.14.-.-</ecNumber>
    </submittedName>
</protein>
<dbReference type="GeneID" id="7450276"/>
<dbReference type="GO" id="GO:0005506">
    <property type="term" value="F:iron ion binding"/>
    <property type="evidence" value="ECO:0007669"/>
    <property type="project" value="InterPro"/>
</dbReference>
<dbReference type="EMBL" id="CM000650">
    <property type="protein sequence ID" value="EED88625.1"/>
    <property type="molecule type" value="Genomic_DNA"/>
</dbReference>
<name>B8CDA6_THAPS</name>
<reference evidence="1 2" key="1">
    <citation type="journal article" date="2004" name="Science">
        <title>The genome of the diatom Thalassiosira pseudonana: ecology, evolution, and metabolism.</title>
        <authorList>
            <person name="Armbrust E.V."/>
            <person name="Berges J.A."/>
            <person name="Bowler C."/>
            <person name="Green B.R."/>
            <person name="Martinez D."/>
            <person name="Putnam N.H."/>
            <person name="Zhou S."/>
            <person name="Allen A.E."/>
            <person name="Apt K.E."/>
            <person name="Bechner M."/>
            <person name="Brzezinski M.A."/>
            <person name="Chaal B.K."/>
            <person name="Chiovitti A."/>
            <person name="Davis A.K."/>
            <person name="Demarest M.S."/>
            <person name="Detter J.C."/>
            <person name="Glavina T."/>
            <person name="Goodstein D."/>
            <person name="Hadi M.Z."/>
            <person name="Hellsten U."/>
            <person name="Hildebrand M."/>
            <person name="Jenkins B.D."/>
            <person name="Jurka J."/>
            <person name="Kapitonov V.V."/>
            <person name="Kroger N."/>
            <person name="Lau W.W."/>
            <person name="Lane T.W."/>
            <person name="Larimer F.W."/>
            <person name="Lippmeier J.C."/>
            <person name="Lucas S."/>
            <person name="Medina M."/>
            <person name="Montsant A."/>
            <person name="Obornik M."/>
            <person name="Parker M.S."/>
            <person name="Palenik B."/>
            <person name="Pazour G.J."/>
            <person name="Richardson P.M."/>
            <person name="Rynearson T.A."/>
            <person name="Saito M.A."/>
            <person name="Schwartz D.C."/>
            <person name="Thamatrakoln K."/>
            <person name="Valentin K."/>
            <person name="Vardi A."/>
            <person name="Wilkerson F.P."/>
            <person name="Rokhsar D.S."/>
        </authorList>
    </citation>
    <scope>NUCLEOTIDE SEQUENCE [LARGE SCALE GENOMIC DNA]</scope>
    <source>
        <strain evidence="1 2">CCMP1335</strain>
    </source>
</reference>
<dbReference type="InParanoid" id="B8CDA6"/>
<reference evidence="1 2" key="2">
    <citation type="journal article" date="2008" name="Nature">
        <title>The Phaeodactylum genome reveals the evolutionary history of diatom genomes.</title>
        <authorList>
            <person name="Bowler C."/>
            <person name="Allen A.E."/>
            <person name="Badger J.H."/>
            <person name="Grimwood J."/>
            <person name="Jabbari K."/>
            <person name="Kuo A."/>
            <person name="Maheswari U."/>
            <person name="Martens C."/>
            <person name="Maumus F."/>
            <person name="Otillar R.P."/>
            <person name="Rayko E."/>
            <person name="Salamov A."/>
            <person name="Vandepoele K."/>
            <person name="Beszteri B."/>
            <person name="Gruber A."/>
            <person name="Heijde M."/>
            <person name="Katinka M."/>
            <person name="Mock T."/>
            <person name="Valentin K."/>
            <person name="Verret F."/>
            <person name="Berges J.A."/>
            <person name="Brownlee C."/>
            <person name="Cadoret J.P."/>
            <person name="Chiovitti A."/>
            <person name="Choi C.J."/>
            <person name="Coesel S."/>
            <person name="De Martino A."/>
            <person name="Detter J.C."/>
            <person name="Durkin C."/>
            <person name="Falciatore A."/>
            <person name="Fournet J."/>
            <person name="Haruta M."/>
            <person name="Huysman M.J."/>
            <person name="Jenkins B.D."/>
            <person name="Jiroutova K."/>
            <person name="Jorgensen R.E."/>
            <person name="Joubert Y."/>
            <person name="Kaplan A."/>
            <person name="Kroger N."/>
            <person name="Kroth P.G."/>
            <person name="La Roche J."/>
            <person name="Lindquist E."/>
            <person name="Lommer M."/>
            <person name="Martin-Jezequel V."/>
            <person name="Lopez P.J."/>
            <person name="Lucas S."/>
            <person name="Mangogna M."/>
            <person name="McGinnis K."/>
            <person name="Medlin L.K."/>
            <person name="Montsant A."/>
            <person name="Oudot-Le Secq M.P."/>
            <person name="Napoli C."/>
            <person name="Obornik M."/>
            <person name="Parker M.S."/>
            <person name="Petit J.L."/>
            <person name="Porcel B.M."/>
            <person name="Poulsen N."/>
            <person name="Robison M."/>
            <person name="Rychlewski L."/>
            <person name="Rynearson T.A."/>
            <person name="Schmutz J."/>
            <person name="Shapiro H."/>
            <person name="Siaut M."/>
            <person name="Stanley M."/>
            <person name="Sussman M.R."/>
            <person name="Taylor A.R."/>
            <person name="Vardi A."/>
            <person name="von Dassow P."/>
            <person name="Vyverman W."/>
            <person name="Willis A."/>
            <person name="Wyrwicz L.S."/>
            <person name="Rokhsar D.S."/>
            <person name="Weissenbach J."/>
            <person name="Armbrust E.V."/>
            <person name="Green B.R."/>
            <person name="Van de Peer Y."/>
            <person name="Grigoriev I.V."/>
        </authorList>
    </citation>
    <scope>NUCLEOTIDE SEQUENCE [LARGE SCALE GENOMIC DNA]</scope>
    <source>
        <strain evidence="1 2">CCMP1335</strain>
    </source>
</reference>
<dbReference type="RefSeq" id="XP_002294270.1">
    <property type="nucleotide sequence ID" value="XM_002294234.1"/>
</dbReference>
<dbReference type="AlphaFoldDB" id="B8CDA6"/>
<dbReference type="GO" id="GO:0016705">
    <property type="term" value="F:oxidoreductase activity, acting on paired donors, with incorporation or reduction of molecular oxygen"/>
    <property type="evidence" value="ECO:0007669"/>
    <property type="project" value="InterPro"/>
</dbReference>
<dbReference type="PaxDb" id="35128-Thaps264326"/>
<dbReference type="GO" id="GO:0020037">
    <property type="term" value="F:heme binding"/>
    <property type="evidence" value="ECO:0007669"/>
    <property type="project" value="InterPro"/>
</dbReference>
<keyword evidence="1" id="KW-0560">Oxidoreductase</keyword>
<dbReference type="Gene3D" id="1.10.630.10">
    <property type="entry name" value="Cytochrome P450"/>
    <property type="match status" value="1"/>
</dbReference>
<dbReference type="Proteomes" id="UP000001449">
    <property type="component" value="Chromosome 15"/>
</dbReference>
<proteinExistence type="predicted"/>
<dbReference type="GO" id="GO:0004497">
    <property type="term" value="F:monooxygenase activity"/>
    <property type="evidence" value="ECO:0007669"/>
    <property type="project" value="InterPro"/>
</dbReference>
<organism evidence="1 2">
    <name type="scientific">Thalassiosira pseudonana</name>
    <name type="common">Marine diatom</name>
    <name type="synonym">Cyclotella nana</name>
    <dbReference type="NCBI Taxonomy" id="35128"/>
    <lineage>
        <taxon>Eukaryota</taxon>
        <taxon>Sar</taxon>
        <taxon>Stramenopiles</taxon>
        <taxon>Ochrophyta</taxon>
        <taxon>Bacillariophyta</taxon>
        <taxon>Coscinodiscophyceae</taxon>
        <taxon>Thalassiosirophycidae</taxon>
        <taxon>Thalassiosirales</taxon>
        <taxon>Thalassiosiraceae</taxon>
        <taxon>Thalassiosira</taxon>
    </lineage>
</organism>
<evidence type="ECO:0000313" key="2">
    <source>
        <dbReference type="Proteomes" id="UP000001449"/>
    </source>
</evidence>
<dbReference type="KEGG" id="tps:THAPSDRAFT_264326"/>
<evidence type="ECO:0000313" key="1">
    <source>
        <dbReference type="EMBL" id="EED88625.1"/>
    </source>
</evidence>
<dbReference type="InterPro" id="IPR036396">
    <property type="entry name" value="Cyt_P450_sf"/>
</dbReference>
<dbReference type="SUPFAM" id="SSF48264">
    <property type="entry name" value="Cytochrome P450"/>
    <property type="match status" value="1"/>
</dbReference>
<gene>
    <name evidence="1" type="ORF">THAPSDRAFT_264326</name>
</gene>
<keyword evidence="2" id="KW-1185">Reference proteome</keyword>
<dbReference type="HOGENOM" id="CLU_1718107_0_0_1"/>
<accession>B8CDA6</accession>
<feature type="non-terminal residue" evidence="1">
    <location>
        <position position="1"/>
    </location>
</feature>
<sequence length="154" mass="17301">MPFKYPILGTLPDFISRGGVDSLSQIYLDMYRDYGSVYGMSILGDDELIICDPKVFDKYVVRAEDKYPIGGAEAVTTFTDFYKENNLTKALEGTGHGPEWKAWRKSLDPDMYVAWETYLPTIADAANKISKVAGTSNIEFVDFLSRSAFDMFTA</sequence>